<organism evidence="1 2">
    <name type="scientific">Symbiodinium microadriaticum</name>
    <name type="common">Dinoflagellate</name>
    <name type="synonym">Zooxanthella microadriatica</name>
    <dbReference type="NCBI Taxonomy" id="2951"/>
    <lineage>
        <taxon>Eukaryota</taxon>
        <taxon>Sar</taxon>
        <taxon>Alveolata</taxon>
        <taxon>Dinophyceae</taxon>
        <taxon>Suessiales</taxon>
        <taxon>Symbiodiniaceae</taxon>
        <taxon>Symbiodinium</taxon>
    </lineage>
</organism>
<keyword evidence="2" id="KW-1185">Reference proteome</keyword>
<reference evidence="1 2" key="1">
    <citation type="submission" date="2016-02" db="EMBL/GenBank/DDBJ databases">
        <title>Genome analysis of coral dinoflagellate symbionts highlights evolutionary adaptations to a symbiotic lifestyle.</title>
        <authorList>
            <person name="Aranda M."/>
            <person name="Li Y."/>
            <person name="Liew Y.J."/>
            <person name="Baumgarten S."/>
            <person name="Simakov O."/>
            <person name="Wilson M."/>
            <person name="Piel J."/>
            <person name="Ashoor H."/>
            <person name="Bougouffa S."/>
            <person name="Bajic V.B."/>
            <person name="Ryu T."/>
            <person name="Ravasi T."/>
            <person name="Bayer T."/>
            <person name="Micklem G."/>
            <person name="Kim H."/>
            <person name="Bhak J."/>
            <person name="Lajeunesse T.C."/>
            <person name="Voolstra C.R."/>
        </authorList>
    </citation>
    <scope>NUCLEOTIDE SEQUENCE [LARGE SCALE GENOMIC DNA]</scope>
    <source>
        <strain evidence="1 2">CCMP2467</strain>
    </source>
</reference>
<name>A0A1Q9C741_SYMMI</name>
<evidence type="ECO:0000313" key="2">
    <source>
        <dbReference type="Proteomes" id="UP000186817"/>
    </source>
</evidence>
<proteinExistence type="predicted"/>
<sequence length="165" mass="17937">MMQKRLLDLAAPGGRGAKAGYQNLGQTIEATRILSKARTLVEQGLKYKRQAKIIHDAAQQINAARPAYAQAEQARVATLLSIKVLVERPGSTQPPWQHLLCFPPTRHPSEAGIGQATSFGCAQRGKGWVLHPELLRAFSMAADRQQAMAAALFESVETDVSSVCF</sequence>
<gene>
    <name evidence="1" type="ORF">AK812_SmicGene41064</name>
</gene>
<accession>A0A1Q9C741</accession>
<dbReference type="EMBL" id="LSRX01001570">
    <property type="protein sequence ID" value="OLP78731.1"/>
    <property type="molecule type" value="Genomic_DNA"/>
</dbReference>
<dbReference type="AlphaFoldDB" id="A0A1Q9C741"/>
<protein>
    <submittedName>
        <fullName evidence="1">Uncharacterized protein</fullName>
    </submittedName>
</protein>
<dbReference type="Proteomes" id="UP000186817">
    <property type="component" value="Unassembled WGS sequence"/>
</dbReference>
<comment type="caution">
    <text evidence="1">The sequence shown here is derived from an EMBL/GenBank/DDBJ whole genome shotgun (WGS) entry which is preliminary data.</text>
</comment>
<evidence type="ECO:0000313" key="1">
    <source>
        <dbReference type="EMBL" id="OLP78731.1"/>
    </source>
</evidence>